<keyword evidence="3" id="KW-1185">Reference proteome</keyword>
<dbReference type="InterPro" id="IPR005225">
    <property type="entry name" value="Small_GTP-bd"/>
</dbReference>
<keyword evidence="1" id="KW-0547">Nucleotide-binding</keyword>
<dbReference type="InterPro" id="IPR001806">
    <property type="entry name" value="Small_GTPase"/>
</dbReference>
<gene>
    <name evidence="2" type="ORF">TRFO_22236</name>
</gene>
<name>A0A1J4KH69_9EUKA</name>
<evidence type="ECO:0000313" key="2">
    <source>
        <dbReference type="EMBL" id="OHT08998.1"/>
    </source>
</evidence>
<dbReference type="PROSITE" id="PS51419">
    <property type="entry name" value="RAB"/>
    <property type="match status" value="1"/>
</dbReference>
<dbReference type="SMART" id="SM00176">
    <property type="entry name" value="RAN"/>
    <property type="match status" value="1"/>
</dbReference>
<dbReference type="SUPFAM" id="SSF52540">
    <property type="entry name" value="P-loop containing nucleoside triphosphate hydrolases"/>
    <property type="match status" value="1"/>
</dbReference>
<dbReference type="CDD" id="cd00154">
    <property type="entry name" value="Rab"/>
    <property type="match status" value="1"/>
</dbReference>
<dbReference type="RefSeq" id="XP_068362134.1">
    <property type="nucleotide sequence ID" value="XM_068502444.1"/>
</dbReference>
<dbReference type="VEuPathDB" id="TrichDB:TRFO_22236"/>
<organism evidence="2 3">
    <name type="scientific">Tritrichomonas foetus</name>
    <dbReference type="NCBI Taxonomy" id="1144522"/>
    <lineage>
        <taxon>Eukaryota</taxon>
        <taxon>Metamonada</taxon>
        <taxon>Parabasalia</taxon>
        <taxon>Tritrichomonadida</taxon>
        <taxon>Tritrichomonadidae</taxon>
        <taxon>Tritrichomonas</taxon>
    </lineage>
</organism>
<accession>A0A1J4KH69</accession>
<dbReference type="Pfam" id="PF00071">
    <property type="entry name" value="Ras"/>
    <property type="match status" value="1"/>
</dbReference>
<dbReference type="SMART" id="SM00173">
    <property type="entry name" value="RAS"/>
    <property type="match status" value="1"/>
</dbReference>
<dbReference type="PROSITE" id="PS51421">
    <property type="entry name" value="RAS"/>
    <property type="match status" value="1"/>
</dbReference>
<sequence length="195" mass="21633">MNQNVYRVVAIGDTTVGKTSIVGQLVNQSFNSKEQTTVGAMFVLYSEMVDEILVEMQIWDTAGQEKFRSLGPIYYREAAAAIIVFDRTSFPTFENMQSWIEKFTEIAGSEAIIVIVGNKTDLVDDIVVSEEQAQTWANEHGYAYFSTSAKDSESVKSVFHHIAKAILDNNGKKFAVVQSGPSSLDIHETEKKCAC</sequence>
<dbReference type="InterPro" id="IPR027417">
    <property type="entry name" value="P-loop_NTPase"/>
</dbReference>
<dbReference type="GO" id="GO:0003924">
    <property type="term" value="F:GTPase activity"/>
    <property type="evidence" value="ECO:0007669"/>
    <property type="project" value="InterPro"/>
</dbReference>
<dbReference type="NCBIfam" id="TIGR00231">
    <property type="entry name" value="small_GTP"/>
    <property type="match status" value="1"/>
</dbReference>
<dbReference type="PRINTS" id="PR00449">
    <property type="entry name" value="RASTRNSFRMNG"/>
</dbReference>
<dbReference type="SMART" id="SM00175">
    <property type="entry name" value="RAB"/>
    <property type="match status" value="1"/>
</dbReference>
<reference evidence="2" key="1">
    <citation type="submission" date="2016-10" db="EMBL/GenBank/DDBJ databases">
        <authorList>
            <person name="Benchimol M."/>
            <person name="Almeida L.G."/>
            <person name="Vasconcelos A.T."/>
            <person name="Perreira-Neves A."/>
            <person name="Rosa I.A."/>
            <person name="Tasca T."/>
            <person name="Bogo M.R."/>
            <person name="de Souza W."/>
        </authorList>
    </citation>
    <scope>NUCLEOTIDE SEQUENCE [LARGE SCALE GENOMIC DNA]</scope>
    <source>
        <strain evidence="2">K</strain>
    </source>
</reference>
<dbReference type="AlphaFoldDB" id="A0A1J4KH69"/>
<dbReference type="GO" id="GO:0005525">
    <property type="term" value="F:GTP binding"/>
    <property type="evidence" value="ECO:0007669"/>
    <property type="project" value="InterPro"/>
</dbReference>
<dbReference type="Proteomes" id="UP000179807">
    <property type="component" value="Unassembled WGS sequence"/>
</dbReference>
<dbReference type="OrthoDB" id="63533at2759"/>
<evidence type="ECO:0000256" key="1">
    <source>
        <dbReference type="ARBA" id="ARBA00022741"/>
    </source>
</evidence>
<comment type="caution">
    <text evidence="2">The sequence shown here is derived from an EMBL/GenBank/DDBJ whole genome shotgun (WGS) entry which is preliminary data.</text>
</comment>
<proteinExistence type="predicted"/>
<dbReference type="SMART" id="SM00174">
    <property type="entry name" value="RHO"/>
    <property type="match status" value="1"/>
</dbReference>
<dbReference type="PANTHER" id="PTHR47978">
    <property type="match status" value="1"/>
</dbReference>
<dbReference type="EMBL" id="MLAK01000651">
    <property type="protein sequence ID" value="OHT08998.1"/>
    <property type="molecule type" value="Genomic_DNA"/>
</dbReference>
<evidence type="ECO:0000313" key="3">
    <source>
        <dbReference type="Proteomes" id="UP000179807"/>
    </source>
</evidence>
<dbReference type="FunFam" id="3.40.50.300:FF:002456">
    <property type="entry name" value="Small GTP-binding protein, putative"/>
    <property type="match status" value="1"/>
</dbReference>
<protein>
    <submittedName>
        <fullName evidence="2">Ras-related protein RABF2b</fullName>
    </submittedName>
</protein>
<dbReference type="GeneID" id="94837148"/>
<dbReference type="Gene3D" id="3.40.50.300">
    <property type="entry name" value="P-loop containing nucleotide triphosphate hydrolases"/>
    <property type="match status" value="1"/>
</dbReference>